<name>A0A0E9R7Z2_ANGAN</name>
<protein>
    <submittedName>
        <fullName evidence="1">Uncharacterized protein</fullName>
    </submittedName>
</protein>
<sequence>MWFSVLFLRHSLGSPKVPLTRANILTGVCKAVNCFTLLDYTGFLLFIIS</sequence>
<accession>A0A0E9R7Z2</accession>
<reference evidence="1" key="2">
    <citation type="journal article" date="2015" name="Fish Shellfish Immunol.">
        <title>Early steps in the European eel (Anguilla anguilla)-Vibrio vulnificus interaction in the gills: Role of the RtxA13 toxin.</title>
        <authorList>
            <person name="Callol A."/>
            <person name="Pajuelo D."/>
            <person name="Ebbesson L."/>
            <person name="Teles M."/>
            <person name="MacKenzie S."/>
            <person name="Amaro C."/>
        </authorList>
    </citation>
    <scope>NUCLEOTIDE SEQUENCE</scope>
</reference>
<reference evidence="1" key="1">
    <citation type="submission" date="2014-11" db="EMBL/GenBank/DDBJ databases">
        <authorList>
            <person name="Amaro Gonzalez C."/>
        </authorList>
    </citation>
    <scope>NUCLEOTIDE SEQUENCE</scope>
</reference>
<organism evidence="1">
    <name type="scientific">Anguilla anguilla</name>
    <name type="common">European freshwater eel</name>
    <name type="synonym">Muraena anguilla</name>
    <dbReference type="NCBI Taxonomy" id="7936"/>
    <lineage>
        <taxon>Eukaryota</taxon>
        <taxon>Metazoa</taxon>
        <taxon>Chordata</taxon>
        <taxon>Craniata</taxon>
        <taxon>Vertebrata</taxon>
        <taxon>Euteleostomi</taxon>
        <taxon>Actinopterygii</taxon>
        <taxon>Neopterygii</taxon>
        <taxon>Teleostei</taxon>
        <taxon>Anguilliformes</taxon>
        <taxon>Anguillidae</taxon>
        <taxon>Anguilla</taxon>
    </lineage>
</organism>
<evidence type="ECO:0000313" key="1">
    <source>
        <dbReference type="EMBL" id="JAH24610.1"/>
    </source>
</evidence>
<dbReference type="AlphaFoldDB" id="A0A0E9R7Z2"/>
<proteinExistence type="predicted"/>
<dbReference type="EMBL" id="GBXM01083967">
    <property type="protein sequence ID" value="JAH24610.1"/>
    <property type="molecule type" value="Transcribed_RNA"/>
</dbReference>